<dbReference type="RefSeq" id="WP_203994306.1">
    <property type="nucleotide sequence ID" value="NZ_BOPG01000024.1"/>
</dbReference>
<dbReference type="AlphaFoldDB" id="A0A8J3Z4Q5"/>
<gene>
    <name evidence="2" type="ORF">Vau01_037840</name>
</gene>
<proteinExistence type="predicted"/>
<dbReference type="InterPro" id="IPR003779">
    <property type="entry name" value="CMD-like"/>
</dbReference>
<protein>
    <submittedName>
        <fullName evidence="2">Carboxymuconolactone decarboxylase</fullName>
    </submittedName>
</protein>
<comment type="caution">
    <text evidence="2">The sequence shown here is derived from an EMBL/GenBank/DDBJ whole genome shotgun (WGS) entry which is preliminary data.</text>
</comment>
<sequence length="183" mass="19967">MPDIEQPARVAPLAPSERTERQAALVAQAGAELNVYTTLVRNPDVFADFLPFGQRLLTRSTLDGRVRELLILRAAWRCGAGYIWSHHTRIGRSVGVTDADLEALARDTVEDGDAVRALTLRVADELVADHRLSDPTWRDLAARYPTEQVIEVCMLVGFYAMLAGTLNSLGVQVEEPGAGSAGR</sequence>
<dbReference type="Pfam" id="PF02627">
    <property type="entry name" value="CMD"/>
    <property type="match status" value="1"/>
</dbReference>
<name>A0A8J3Z4Q5_9ACTN</name>
<keyword evidence="3" id="KW-1185">Reference proteome</keyword>
<accession>A0A8J3Z4Q5</accession>
<reference evidence="2" key="1">
    <citation type="submission" date="2021-01" db="EMBL/GenBank/DDBJ databases">
        <title>Whole genome shotgun sequence of Virgisporangium aurantiacum NBRC 16421.</title>
        <authorList>
            <person name="Komaki H."/>
            <person name="Tamura T."/>
        </authorList>
    </citation>
    <scope>NUCLEOTIDE SEQUENCE</scope>
    <source>
        <strain evidence="2">NBRC 16421</strain>
    </source>
</reference>
<feature type="domain" description="Carboxymuconolactone decarboxylase-like" evidence="1">
    <location>
        <begin position="43"/>
        <end position="117"/>
    </location>
</feature>
<dbReference type="PANTHER" id="PTHR34846">
    <property type="entry name" value="4-CARBOXYMUCONOLACTONE DECARBOXYLASE FAMILY PROTEIN (AFU_ORTHOLOGUE AFUA_6G11590)"/>
    <property type="match status" value="1"/>
</dbReference>
<dbReference type="PANTHER" id="PTHR34846:SF5">
    <property type="entry name" value="CARBOXYMUCONOLACTONE DECARBOXYLASE-LIKE DOMAIN-CONTAINING PROTEIN"/>
    <property type="match status" value="1"/>
</dbReference>
<dbReference type="Proteomes" id="UP000612585">
    <property type="component" value="Unassembled WGS sequence"/>
</dbReference>
<evidence type="ECO:0000313" key="3">
    <source>
        <dbReference type="Proteomes" id="UP000612585"/>
    </source>
</evidence>
<dbReference type="Gene3D" id="1.20.1290.10">
    <property type="entry name" value="AhpD-like"/>
    <property type="match status" value="1"/>
</dbReference>
<organism evidence="2 3">
    <name type="scientific">Virgisporangium aurantiacum</name>
    <dbReference type="NCBI Taxonomy" id="175570"/>
    <lineage>
        <taxon>Bacteria</taxon>
        <taxon>Bacillati</taxon>
        <taxon>Actinomycetota</taxon>
        <taxon>Actinomycetes</taxon>
        <taxon>Micromonosporales</taxon>
        <taxon>Micromonosporaceae</taxon>
        <taxon>Virgisporangium</taxon>
    </lineage>
</organism>
<dbReference type="GO" id="GO:0051920">
    <property type="term" value="F:peroxiredoxin activity"/>
    <property type="evidence" value="ECO:0007669"/>
    <property type="project" value="InterPro"/>
</dbReference>
<dbReference type="SUPFAM" id="SSF69118">
    <property type="entry name" value="AhpD-like"/>
    <property type="match status" value="1"/>
</dbReference>
<dbReference type="InterPro" id="IPR029032">
    <property type="entry name" value="AhpD-like"/>
</dbReference>
<evidence type="ECO:0000313" key="2">
    <source>
        <dbReference type="EMBL" id="GIJ56268.1"/>
    </source>
</evidence>
<dbReference type="EMBL" id="BOPG01000024">
    <property type="protein sequence ID" value="GIJ56268.1"/>
    <property type="molecule type" value="Genomic_DNA"/>
</dbReference>
<evidence type="ECO:0000259" key="1">
    <source>
        <dbReference type="Pfam" id="PF02627"/>
    </source>
</evidence>